<reference evidence="1 2" key="1">
    <citation type="submission" date="2018-09" db="EMBL/GenBank/DDBJ databases">
        <title>Discovery and Ecogenomic Context for Candidatus Cryosericales, a Global Caldiserica Order Active in Thawing Permafrost.</title>
        <authorList>
            <person name="Martinez M.A."/>
            <person name="Woodcroft B.J."/>
            <person name="Ignacio Espinoza J.C."/>
            <person name="Zayed A."/>
            <person name="Singleton C.M."/>
            <person name="Boyd J."/>
            <person name="Li Y.-F."/>
            <person name="Purvine S."/>
            <person name="Maughan H."/>
            <person name="Hodgkins S.B."/>
            <person name="Anderson D."/>
            <person name="Sederholm M."/>
            <person name="Temperton B."/>
            <person name="Saleska S.R."/>
            <person name="Tyson G.W."/>
            <person name="Rich V.I."/>
        </authorList>
    </citation>
    <scope>NUCLEOTIDE SEQUENCE [LARGE SCALE GENOMIC DNA]</scope>
    <source>
        <strain evidence="1 2">SMC7</strain>
    </source>
</reference>
<dbReference type="RefSeq" id="WP_119088471.1">
    <property type="nucleotide sequence ID" value="NZ_QXIS01000004.1"/>
</dbReference>
<comment type="caution">
    <text evidence="1">The sequence shown here is derived from an EMBL/GenBank/DDBJ whole genome shotgun (WGS) entry which is preliminary data.</text>
</comment>
<protein>
    <submittedName>
        <fullName evidence="1">Uncharacterized protein</fullName>
    </submittedName>
</protein>
<proteinExistence type="predicted"/>
<dbReference type="EMBL" id="QXIS01000004">
    <property type="protein sequence ID" value="RIE06802.1"/>
    <property type="molecule type" value="Genomic_DNA"/>
</dbReference>
<dbReference type="AlphaFoldDB" id="A0A398CVR6"/>
<accession>A0A398CVR6</accession>
<gene>
    <name evidence="1" type="ORF">SMC7_00710</name>
</gene>
<name>A0A398CVR6_9BACT</name>
<evidence type="ECO:0000313" key="1">
    <source>
        <dbReference type="EMBL" id="RIE06802.1"/>
    </source>
</evidence>
<organism evidence="1 2">
    <name type="scientific">Candidatus Cryosericum terrychapinii</name>
    <dbReference type="NCBI Taxonomy" id="2290919"/>
    <lineage>
        <taxon>Bacteria</taxon>
        <taxon>Pseudomonadati</taxon>
        <taxon>Caldisericota/Cryosericota group</taxon>
        <taxon>Candidatus Cryosericota</taxon>
        <taxon>Candidatus Cryosericia</taxon>
        <taxon>Candidatus Cryosericales</taxon>
        <taxon>Candidatus Cryosericaceae</taxon>
        <taxon>Candidatus Cryosericum</taxon>
    </lineage>
</organism>
<sequence>MSSVKTVAFQVCDIVKGTELRNGVFDVLKQLETASPPDNVATVPLSYMAQRRYKQFLGYLEVHFQRQVFMEAHTDIRIPGLSDGQLGALATAHKLLNWIVKNVASDVFRGRLDLASTVSPYYGADPNWWAAARPLDQSLRDAIRELAEAIVQDVPAKIVARSVADLPRTMFVGELDLIVRTINGVEMNIGKAGVDDAPSDLRDTVERGRKRDAEGLVTLFSFGELCLRAQIKTALQLLYQQFATSKLAALSEKNIIDVTYDGSTVVGPGLIVKAQASAEVMGVPAGDVIVVEHKDSRPHAFASVEAFNMSLDSQTGGVDTFNLRVLDDSLEPYSGLVASILRVQRRN</sequence>
<evidence type="ECO:0000313" key="2">
    <source>
        <dbReference type="Proteomes" id="UP000266328"/>
    </source>
</evidence>
<keyword evidence="2" id="KW-1185">Reference proteome</keyword>
<dbReference type="Proteomes" id="UP000266328">
    <property type="component" value="Unassembled WGS sequence"/>
</dbReference>